<dbReference type="Proteomes" id="UP000530424">
    <property type="component" value="Unassembled WGS sequence"/>
</dbReference>
<dbReference type="InterPro" id="IPR007627">
    <property type="entry name" value="RNA_pol_sigma70_r2"/>
</dbReference>
<dbReference type="Pfam" id="PF04542">
    <property type="entry name" value="Sigma70_r2"/>
    <property type="match status" value="1"/>
</dbReference>
<dbReference type="InterPro" id="IPR036388">
    <property type="entry name" value="WH-like_DNA-bd_sf"/>
</dbReference>
<dbReference type="PANTHER" id="PTHR43133:SF50">
    <property type="entry name" value="ECF RNA POLYMERASE SIGMA FACTOR SIGM"/>
    <property type="match status" value="1"/>
</dbReference>
<evidence type="ECO:0000256" key="3">
    <source>
        <dbReference type="ARBA" id="ARBA00023082"/>
    </source>
</evidence>
<reference evidence="8 9" key="1">
    <citation type="submission" date="2020-07" db="EMBL/GenBank/DDBJ databases">
        <title>Sequencing the genomes of 1000 actinobacteria strains.</title>
        <authorList>
            <person name="Klenk H.-P."/>
        </authorList>
    </citation>
    <scope>NUCLEOTIDE SEQUENCE [LARGE SCALE GENOMIC DNA]</scope>
    <source>
        <strain evidence="8 9">DSM 103833</strain>
    </source>
</reference>
<proteinExistence type="inferred from homology"/>
<dbReference type="Gene3D" id="1.10.10.10">
    <property type="entry name" value="Winged helix-like DNA-binding domain superfamily/Winged helix DNA-binding domain"/>
    <property type="match status" value="1"/>
</dbReference>
<dbReference type="AlphaFoldDB" id="A0A853C472"/>
<keyword evidence="5" id="KW-0804">Transcription</keyword>
<dbReference type="RefSeq" id="WP_179668884.1">
    <property type="nucleotide sequence ID" value="NZ_JACCFP010000001.1"/>
</dbReference>
<evidence type="ECO:0000259" key="7">
    <source>
        <dbReference type="Pfam" id="PF08281"/>
    </source>
</evidence>
<feature type="domain" description="RNA polymerase sigma-70 region 2" evidence="6">
    <location>
        <begin position="16"/>
        <end position="79"/>
    </location>
</feature>
<dbReference type="InterPro" id="IPR013249">
    <property type="entry name" value="RNA_pol_sigma70_r4_t2"/>
</dbReference>
<dbReference type="SUPFAM" id="SSF88946">
    <property type="entry name" value="Sigma2 domain of RNA polymerase sigma factors"/>
    <property type="match status" value="1"/>
</dbReference>
<dbReference type="GO" id="GO:0003677">
    <property type="term" value="F:DNA binding"/>
    <property type="evidence" value="ECO:0007669"/>
    <property type="project" value="UniProtKB-KW"/>
</dbReference>
<evidence type="ECO:0000256" key="1">
    <source>
        <dbReference type="ARBA" id="ARBA00010641"/>
    </source>
</evidence>
<evidence type="ECO:0000313" key="8">
    <source>
        <dbReference type="EMBL" id="NYJ02525.1"/>
    </source>
</evidence>
<dbReference type="PANTHER" id="PTHR43133">
    <property type="entry name" value="RNA POLYMERASE ECF-TYPE SIGMA FACTO"/>
    <property type="match status" value="1"/>
</dbReference>
<keyword evidence="9" id="KW-1185">Reference proteome</keyword>
<keyword evidence="3" id="KW-0731">Sigma factor</keyword>
<dbReference type="InterPro" id="IPR014284">
    <property type="entry name" value="RNA_pol_sigma-70_dom"/>
</dbReference>
<evidence type="ECO:0000256" key="4">
    <source>
        <dbReference type="ARBA" id="ARBA00023125"/>
    </source>
</evidence>
<keyword evidence="4" id="KW-0238">DNA-binding</keyword>
<dbReference type="InterPro" id="IPR013325">
    <property type="entry name" value="RNA_pol_sigma_r2"/>
</dbReference>
<dbReference type="NCBIfam" id="TIGR02937">
    <property type="entry name" value="sigma70-ECF"/>
    <property type="match status" value="1"/>
</dbReference>
<sequence>MDTEARARQLDDYFGAVAPAMRRTAYLVVRDWHRAEDMVQTTFVKLYVAWPRIRPDGLAAYARRTLMNACLSHLRKNRREAVSELLPDRSVELAASDMDLSRALSLLPPQQRAVVALRYLDDLSVAETADALGIATGTVKSQTSRALDSLRALLPQLEIHEEAR</sequence>
<comment type="similarity">
    <text evidence="1">Belongs to the sigma-70 factor family. ECF subfamily.</text>
</comment>
<gene>
    <name evidence="8" type="ORF">HNR19_003223</name>
</gene>
<dbReference type="Gene3D" id="1.10.1740.10">
    <property type="match status" value="1"/>
</dbReference>
<protein>
    <submittedName>
        <fullName evidence="8">RNA polymerase sigma-70 factor (Sigma-E family)</fullName>
    </submittedName>
</protein>
<dbReference type="Pfam" id="PF08281">
    <property type="entry name" value="Sigma70_r4_2"/>
    <property type="match status" value="1"/>
</dbReference>
<name>A0A853C472_9ACTN</name>
<dbReference type="GO" id="GO:0016987">
    <property type="term" value="F:sigma factor activity"/>
    <property type="evidence" value="ECO:0007669"/>
    <property type="project" value="UniProtKB-KW"/>
</dbReference>
<keyword evidence="2" id="KW-0805">Transcription regulation</keyword>
<evidence type="ECO:0000256" key="2">
    <source>
        <dbReference type="ARBA" id="ARBA00023015"/>
    </source>
</evidence>
<dbReference type="NCBIfam" id="TIGR02983">
    <property type="entry name" value="SigE-fam_strep"/>
    <property type="match status" value="1"/>
</dbReference>
<dbReference type="GO" id="GO:0006352">
    <property type="term" value="P:DNA-templated transcription initiation"/>
    <property type="evidence" value="ECO:0007669"/>
    <property type="project" value="InterPro"/>
</dbReference>
<evidence type="ECO:0000259" key="6">
    <source>
        <dbReference type="Pfam" id="PF04542"/>
    </source>
</evidence>
<dbReference type="InterPro" id="IPR039425">
    <property type="entry name" value="RNA_pol_sigma-70-like"/>
</dbReference>
<dbReference type="CDD" id="cd06171">
    <property type="entry name" value="Sigma70_r4"/>
    <property type="match status" value="1"/>
</dbReference>
<organism evidence="8 9">
    <name type="scientific">Nocardioides thalensis</name>
    <dbReference type="NCBI Taxonomy" id="1914755"/>
    <lineage>
        <taxon>Bacteria</taxon>
        <taxon>Bacillati</taxon>
        <taxon>Actinomycetota</taxon>
        <taxon>Actinomycetes</taxon>
        <taxon>Propionibacteriales</taxon>
        <taxon>Nocardioidaceae</taxon>
        <taxon>Nocardioides</taxon>
    </lineage>
</organism>
<evidence type="ECO:0000313" key="9">
    <source>
        <dbReference type="Proteomes" id="UP000530424"/>
    </source>
</evidence>
<comment type="caution">
    <text evidence="8">The sequence shown here is derived from an EMBL/GenBank/DDBJ whole genome shotgun (WGS) entry which is preliminary data.</text>
</comment>
<dbReference type="EMBL" id="JACCFP010000001">
    <property type="protein sequence ID" value="NYJ02525.1"/>
    <property type="molecule type" value="Genomic_DNA"/>
</dbReference>
<feature type="domain" description="RNA polymerase sigma factor 70 region 4 type 2" evidence="7">
    <location>
        <begin position="99"/>
        <end position="148"/>
    </location>
</feature>
<dbReference type="InterPro" id="IPR014325">
    <property type="entry name" value="RNA_pol_sigma-E_actinobac"/>
</dbReference>
<dbReference type="SUPFAM" id="SSF88659">
    <property type="entry name" value="Sigma3 and sigma4 domains of RNA polymerase sigma factors"/>
    <property type="match status" value="1"/>
</dbReference>
<accession>A0A853C472</accession>
<dbReference type="InterPro" id="IPR013324">
    <property type="entry name" value="RNA_pol_sigma_r3/r4-like"/>
</dbReference>
<evidence type="ECO:0000256" key="5">
    <source>
        <dbReference type="ARBA" id="ARBA00023163"/>
    </source>
</evidence>